<feature type="transmembrane region" description="Helical" evidence="4">
    <location>
        <begin position="105"/>
        <end position="128"/>
    </location>
</feature>
<feature type="transmembrane region" description="Helical" evidence="4">
    <location>
        <begin position="49"/>
        <end position="72"/>
    </location>
</feature>
<feature type="transmembrane region" description="Helical" evidence="4">
    <location>
        <begin position="134"/>
        <end position="152"/>
    </location>
</feature>
<dbReference type="RefSeq" id="WP_289832262.1">
    <property type="nucleotide sequence ID" value="NZ_JAUEDK010000080.1"/>
</dbReference>
<name>A0ABT7XV36_9NEIS</name>
<dbReference type="Gene3D" id="3.30.70.270">
    <property type="match status" value="1"/>
</dbReference>
<dbReference type="SUPFAM" id="SSF55073">
    <property type="entry name" value="Nucleotide cyclase"/>
    <property type="match status" value="1"/>
</dbReference>
<feature type="transmembrane region" description="Helical" evidence="4">
    <location>
        <begin position="78"/>
        <end position="98"/>
    </location>
</feature>
<proteinExistence type="predicted"/>
<comment type="catalytic activity">
    <reaction evidence="2">
        <text>2 GTP = 3',3'-c-di-GMP + 2 diphosphate</text>
        <dbReference type="Rhea" id="RHEA:24898"/>
        <dbReference type="ChEBI" id="CHEBI:33019"/>
        <dbReference type="ChEBI" id="CHEBI:37565"/>
        <dbReference type="ChEBI" id="CHEBI:58805"/>
        <dbReference type="EC" id="2.7.7.65"/>
    </reaction>
</comment>
<protein>
    <recommendedName>
        <fullName evidence="1">diguanylate cyclase</fullName>
        <ecNumber evidence="1">2.7.7.65</ecNumber>
    </recommendedName>
</protein>
<dbReference type="Pfam" id="PF00990">
    <property type="entry name" value="GGDEF"/>
    <property type="match status" value="1"/>
</dbReference>
<evidence type="ECO:0000313" key="6">
    <source>
        <dbReference type="EMBL" id="MDN0077638.1"/>
    </source>
</evidence>
<dbReference type="GO" id="GO:0052621">
    <property type="term" value="F:diguanylate cyclase activity"/>
    <property type="evidence" value="ECO:0007669"/>
    <property type="project" value="UniProtKB-EC"/>
</dbReference>
<keyword evidence="7" id="KW-1185">Reference proteome</keyword>
<keyword evidence="4" id="KW-0472">Membrane</keyword>
<evidence type="ECO:0000256" key="3">
    <source>
        <dbReference type="SAM" id="MobiDB-lite"/>
    </source>
</evidence>
<keyword evidence="4" id="KW-0812">Transmembrane</keyword>
<feature type="domain" description="GGDEF" evidence="5">
    <location>
        <begin position="255"/>
        <end position="394"/>
    </location>
</feature>
<gene>
    <name evidence="6" type="ORF">QU481_22730</name>
</gene>
<dbReference type="InterPro" id="IPR029787">
    <property type="entry name" value="Nucleotide_cyclase"/>
</dbReference>
<dbReference type="EMBL" id="JAUEDK010000080">
    <property type="protein sequence ID" value="MDN0077638.1"/>
    <property type="molecule type" value="Genomic_DNA"/>
</dbReference>
<dbReference type="InterPro" id="IPR000160">
    <property type="entry name" value="GGDEF_dom"/>
</dbReference>
<dbReference type="EC" id="2.7.7.65" evidence="1"/>
<keyword evidence="6" id="KW-0548">Nucleotidyltransferase</keyword>
<keyword evidence="4" id="KW-1133">Transmembrane helix</keyword>
<dbReference type="PANTHER" id="PTHR45138">
    <property type="entry name" value="REGULATORY COMPONENTS OF SENSORY TRANSDUCTION SYSTEM"/>
    <property type="match status" value="1"/>
</dbReference>
<dbReference type="InterPro" id="IPR043128">
    <property type="entry name" value="Rev_trsase/Diguanyl_cyclase"/>
</dbReference>
<sequence>MQHFEEGHGEHPPNTRTDFELPPFAGAFRHPETERAFLRHHLVQTQTQLRITLGACSCFYVAFALTDVAVLGYSAETLLLLLARCLVALTATAGIYLVARYPRSIIAPTLAATAVEIVGMSTFMLIVLYRPHEIPWHAMSISIMLVVVYLFIPNSLFNATAVALFTTVVFSLLVTHIGALSTSDLLTMTMLLILTNTFGIVAARRYHRLWRDEFRVQTSLQDLSIRDSLTGCYNRRYLQNRFLEGELERARRYQRWLTVIVCDIDHFKVINDNYGHLVGDAVLCHFGELLHSSTRKQIDTVVRYGGEEFLLVLPETDLPGGIHLAERLRTTLAGRPAYSNDGQPVMTTASFGVVAVNFAEVNRPVDQQTLIATADELLYRAKKAGRNRVEFAEMQTKPVVQSGSDRASGRTEDSGTA</sequence>
<keyword evidence="6" id="KW-0808">Transferase</keyword>
<evidence type="ECO:0000259" key="5">
    <source>
        <dbReference type="PROSITE" id="PS50887"/>
    </source>
</evidence>
<reference evidence="6" key="1">
    <citation type="submission" date="2023-06" db="EMBL/GenBank/DDBJ databases">
        <authorList>
            <person name="Zhang S."/>
        </authorList>
    </citation>
    <scope>NUCLEOTIDE SEQUENCE</scope>
    <source>
        <strain evidence="6">SG2303</strain>
    </source>
</reference>
<dbReference type="SMART" id="SM00267">
    <property type="entry name" value="GGDEF"/>
    <property type="match status" value="1"/>
</dbReference>
<dbReference type="Proteomes" id="UP001168540">
    <property type="component" value="Unassembled WGS sequence"/>
</dbReference>
<feature type="transmembrane region" description="Helical" evidence="4">
    <location>
        <begin position="159"/>
        <end position="179"/>
    </location>
</feature>
<organism evidence="6 7">
    <name type="scientific">Crenobacter oryzisoli</name>
    <dbReference type="NCBI Taxonomy" id="3056844"/>
    <lineage>
        <taxon>Bacteria</taxon>
        <taxon>Pseudomonadati</taxon>
        <taxon>Pseudomonadota</taxon>
        <taxon>Betaproteobacteria</taxon>
        <taxon>Neisseriales</taxon>
        <taxon>Neisseriaceae</taxon>
        <taxon>Crenobacter</taxon>
    </lineage>
</organism>
<dbReference type="CDD" id="cd01949">
    <property type="entry name" value="GGDEF"/>
    <property type="match status" value="1"/>
</dbReference>
<dbReference type="InterPro" id="IPR050469">
    <property type="entry name" value="Diguanylate_Cyclase"/>
</dbReference>
<feature type="transmembrane region" description="Helical" evidence="4">
    <location>
        <begin position="185"/>
        <end position="203"/>
    </location>
</feature>
<dbReference type="PANTHER" id="PTHR45138:SF9">
    <property type="entry name" value="DIGUANYLATE CYCLASE DGCM-RELATED"/>
    <property type="match status" value="1"/>
</dbReference>
<evidence type="ECO:0000256" key="2">
    <source>
        <dbReference type="ARBA" id="ARBA00034247"/>
    </source>
</evidence>
<feature type="region of interest" description="Disordered" evidence="3">
    <location>
        <begin position="392"/>
        <end position="417"/>
    </location>
</feature>
<comment type="caution">
    <text evidence="6">The sequence shown here is derived from an EMBL/GenBank/DDBJ whole genome shotgun (WGS) entry which is preliminary data.</text>
</comment>
<dbReference type="NCBIfam" id="TIGR00254">
    <property type="entry name" value="GGDEF"/>
    <property type="match status" value="1"/>
</dbReference>
<evidence type="ECO:0000313" key="7">
    <source>
        <dbReference type="Proteomes" id="UP001168540"/>
    </source>
</evidence>
<evidence type="ECO:0000256" key="1">
    <source>
        <dbReference type="ARBA" id="ARBA00012528"/>
    </source>
</evidence>
<feature type="compositionally biased region" description="Basic and acidic residues" evidence="3">
    <location>
        <begin position="407"/>
        <end position="417"/>
    </location>
</feature>
<dbReference type="PROSITE" id="PS50887">
    <property type="entry name" value="GGDEF"/>
    <property type="match status" value="1"/>
</dbReference>
<accession>A0ABT7XV36</accession>
<evidence type="ECO:0000256" key="4">
    <source>
        <dbReference type="SAM" id="Phobius"/>
    </source>
</evidence>